<keyword evidence="1" id="KW-0175">Coiled coil</keyword>
<gene>
    <name evidence="3" type="ORF">DYB31_004942</name>
</gene>
<dbReference type="EMBL" id="QUTE01022718">
    <property type="protein sequence ID" value="RHY81713.1"/>
    <property type="molecule type" value="Genomic_DNA"/>
</dbReference>
<feature type="compositionally biased region" description="Low complexity" evidence="2">
    <location>
        <begin position="124"/>
        <end position="136"/>
    </location>
</feature>
<evidence type="ECO:0000313" key="3">
    <source>
        <dbReference type="EMBL" id="RHY81713.1"/>
    </source>
</evidence>
<dbReference type="Proteomes" id="UP000266196">
    <property type="component" value="Unassembled WGS sequence"/>
</dbReference>
<evidence type="ECO:0008006" key="5">
    <source>
        <dbReference type="Google" id="ProtNLM"/>
    </source>
</evidence>
<feature type="compositionally biased region" description="Basic and acidic residues" evidence="2">
    <location>
        <begin position="165"/>
        <end position="176"/>
    </location>
</feature>
<reference evidence="3 4" key="1">
    <citation type="submission" date="2018-08" db="EMBL/GenBank/DDBJ databases">
        <title>Aphanomyces genome sequencing and annotation.</title>
        <authorList>
            <person name="Minardi D."/>
            <person name="Oidtmann B."/>
            <person name="Van Der Giezen M."/>
            <person name="Studholme D.J."/>
        </authorList>
    </citation>
    <scope>NUCLEOTIDE SEQUENCE [LARGE SCALE GENOMIC DNA]</scope>
    <source>
        <strain evidence="3 4">197901</strain>
    </source>
</reference>
<feature type="coiled-coil region" evidence="1">
    <location>
        <begin position="212"/>
        <end position="249"/>
    </location>
</feature>
<feature type="compositionally biased region" description="Basic and acidic residues" evidence="2">
    <location>
        <begin position="114"/>
        <end position="123"/>
    </location>
</feature>
<feature type="compositionally biased region" description="Polar residues" evidence="2">
    <location>
        <begin position="286"/>
        <end position="300"/>
    </location>
</feature>
<sequence length="300" mass="33104">MVEPEDDATAIVFDFDAPTYYDLNDGEFEKSYVNNADGYFDQMDNAAATAALDTSVAAADGSHKSRRPSTNPRPTTAAARHRRQTPPVILHDNNDDDNDDVRSHTDSAPDSLNDDAHSRDDSTRSSSGAISSTSSRKPLTKPTAPTLHSAKRAEAVKQARNPLHHPQDADSIELQKKFHARPMPSTLDIAPNIAPNSSKPLTQPTMPKLATLARMAKAREMFEAKRKEAKEAKELAKRELEEQQRMELRRQQTYRAKPYTRPATAGFAVRPSTKLLTTPTSPKFHATSTKRPTTTSSNLS</sequence>
<protein>
    <recommendedName>
        <fullName evidence="5">TPX2 C-terminal domain-containing protein</fullName>
    </recommendedName>
</protein>
<accession>A0A397EE85</accession>
<evidence type="ECO:0000313" key="4">
    <source>
        <dbReference type="Proteomes" id="UP000266196"/>
    </source>
</evidence>
<dbReference type="AlphaFoldDB" id="A0A397EE85"/>
<feature type="region of interest" description="Disordered" evidence="2">
    <location>
        <begin position="254"/>
        <end position="300"/>
    </location>
</feature>
<evidence type="ECO:0000256" key="1">
    <source>
        <dbReference type="SAM" id="Coils"/>
    </source>
</evidence>
<organism evidence="3 4">
    <name type="scientific">Aphanomyces astaci</name>
    <name type="common">Crayfish plague agent</name>
    <dbReference type="NCBI Taxonomy" id="112090"/>
    <lineage>
        <taxon>Eukaryota</taxon>
        <taxon>Sar</taxon>
        <taxon>Stramenopiles</taxon>
        <taxon>Oomycota</taxon>
        <taxon>Saprolegniomycetes</taxon>
        <taxon>Saprolegniales</taxon>
        <taxon>Verrucalvaceae</taxon>
        <taxon>Aphanomyces</taxon>
    </lineage>
</organism>
<comment type="caution">
    <text evidence="3">The sequence shown here is derived from an EMBL/GenBank/DDBJ whole genome shotgun (WGS) entry which is preliminary data.</text>
</comment>
<proteinExistence type="predicted"/>
<feature type="compositionally biased region" description="Polar residues" evidence="2">
    <location>
        <begin position="194"/>
        <end position="205"/>
    </location>
</feature>
<dbReference type="VEuPathDB" id="FungiDB:H257_17512"/>
<feature type="compositionally biased region" description="Low complexity" evidence="2">
    <location>
        <begin position="271"/>
        <end position="283"/>
    </location>
</feature>
<evidence type="ECO:0000256" key="2">
    <source>
        <dbReference type="SAM" id="MobiDB-lite"/>
    </source>
</evidence>
<feature type="region of interest" description="Disordered" evidence="2">
    <location>
        <begin position="56"/>
        <end position="207"/>
    </location>
</feature>
<feature type="compositionally biased region" description="Low complexity" evidence="2">
    <location>
        <begin position="68"/>
        <end position="78"/>
    </location>
</feature>
<name>A0A397EE85_APHAT</name>